<dbReference type="PANTHER" id="PTHR24198">
    <property type="entry name" value="ANKYRIN REPEAT AND PROTEIN KINASE DOMAIN-CONTAINING PROTEIN"/>
    <property type="match status" value="1"/>
</dbReference>
<organism evidence="6 7">
    <name type="scientific">Mycena pura</name>
    <dbReference type="NCBI Taxonomy" id="153505"/>
    <lineage>
        <taxon>Eukaryota</taxon>
        <taxon>Fungi</taxon>
        <taxon>Dikarya</taxon>
        <taxon>Basidiomycota</taxon>
        <taxon>Agaricomycotina</taxon>
        <taxon>Agaricomycetes</taxon>
        <taxon>Agaricomycetidae</taxon>
        <taxon>Agaricales</taxon>
        <taxon>Marasmiineae</taxon>
        <taxon>Mycenaceae</taxon>
        <taxon>Mycena</taxon>
    </lineage>
</organism>
<accession>A0AAD6V8R0</accession>
<dbReference type="InterPro" id="IPR027417">
    <property type="entry name" value="P-loop_NTPase"/>
</dbReference>
<protein>
    <submittedName>
        <fullName evidence="6">Ankyrin repeat-containing domain protein</fullName>
    </submittedName>
</protein>
<feature type="repeat" description="ANK" evidence="3">
    <location>
        <begin position="850"/>
        <end position="882"/>
    </location>
</feature>
<evidence type="ECO:0000313" key="7">
    <source>
        <dbReference type="Proteomes" id="UP001219525"/>
    </source>
</evidence>
<feature type="region of interest" description="Disordered" evidence="4">
    <location>
        <begin position="38"/>
        <end position="80"/>
    </location>
</feature>
<evidence type="ECO:0000256" key="4">
    <source>
        <dbReference type="SAM" id="MobiDB-lite"/>
    </source>
</evidence>
<dbReference type="Pfam" id="PF12796">
    <property type="entry name" value="Ank_2"/>
    <property type="match status" value="2"/>
</dbReference>
<gene>
    <name evidence="6" type="ORF">GGX14DRAFT_568262</name>
</gene>
<dbReference type="Proteomes" id="UP001219525">
    <property type="component" value="Unassembled WGS sequence"/>
</dbReference>
<feature type="compositionally biased region" description="Low complexity" evidence="4">
    <location>
        <begin position="54"/>
        <end position="67"/>
    </location>
</feature>
<dbReference type="InterPro" id="IPR002110">
    <property type="entry name" value="Ankyrin_rpt"/>
</dbReference>
<dbReference type="InterPro" id="IPR056884">
    <property type="entry name" value="NPHP3-like_N"/>
</dbReference>
<dbReference type="PROSITE" id="PS50088">
    <property type="entry name" value="ANK_REPEAT"/>
    <property type="match status" value="8"/>
</dbReference>
<dbReference type="Pfam" id="PF24883">
    <property type="entry name" value="NPHP3_N"/>
    <property type="match status" value="1"/>
</dbReference>
<feature type="repeat" description="ANK" evidence="3">
    <location>
        <begin position="1047"/>
        <end position="1079"/>
    </location>
</feature>
<evidence type="ECO:0000259" key="5">
    <source>
        <dbReference type="PROSITE" id="PS50837"/>
    </source>
</evidence>
<reference evidence="6" key="1">
    <citation type="submission" date="2023-03" db="EMBL/GenBank/DDBJ databases">
        <title>Massive genome expansion in bonnet fungi (Mycena s.s.) driven by repeated elements and novel gene families across ecological guilds.</title>
        <authorList>
            <consortium name="Lawrence Berkeley National Laboratory"/>
            <person name="Harder C.B."/>
            <person name="Miyauchi S."/>
            <person name="Viragh M."/>
            <person name="Kuo A."/>
            <person name="Thoen E."/>
            <person name="Andreopoulos B."/>
            <person name="Lu D."/>
            <person name="Skrede I."/>
            <person name="Drula E."/>
            <person name="Henrissat B."/>
            <person name="Morin E."/>
            <person name="Kohler A."/>
            <person name="Barry K."/>
            <person name="LaButti K."/>
            <person name="Morin E."/>
            <person name="Salamov A."/>
            <person name="Lipzen A."/>
            <person name="Mereny Z."/>
            <person name="Hegedus B."/>
            <person name="Baldrian P."/>
            <person name="Stursova M."/>
            <person name="Weitz H."/>
            <person name="Taylor A."/>
            <person name="Grigoriev I.V."/>
            <person name="Nagy L.G."/>
            <person name="Martin F."/>
            <person name="Kauserud H."/>
        </authorList>
    </citation>
    <scope>NUCLEOTIDE SEQUENCE</scope>
    <source>
        <strain evidence="6">9144</strain>
    </source>
</reference>
<dbReference type="EMBL" id="JARJCW010000040">
    <property type="protein sequence ID" value="KAJ7206286.1"/>
    <property type="molecule type" value="Genomic_DNA"/>
</dbReference>
<name>A0AAD6V8R0_9AGAR</name>
<keyword evidence="7" id="KW-1185">Reference proteome</keyword>
<keyword evidence="1" id="KW-0677">Repeat</keyword>
<feature type="repeat" description="ANK" evidence="3">
    <location>
        <begin position="751"/>
        <end position="783"/>
    </location>
</feature>
<sequence length="1134" mass="124098">MSFCRGLRKLFRSRPSSPANAPSTPEPVHKQAYVPADTSLASETAPSVREVISTDTPGTRPTTPLGTMAPSMSDPPVVDANCNPPSILAQPVLSQAESAGALSTIPSIQSVTVASLVTDSRIAGAEITNSKDLVIDNISLALDVAEKLAGFVQTVPFIAPAAEFLSQIVKAYKEAKDTNDKRDALLGRITGITQDLCAAILRMEARNEVDLIGRLKPDIETYASLLEEASEFAADYHRLGNIRRGAARNLLGSRFSHLQQQLDLFGARFRTNRLVDLSLHQSAMEGTLNQVHDMAVEEKLEKWLRSPPDMAQKQHDTQKLRKEGTGSWFLDGPTFVKWQDNPGSLWIQGLSGTGKSVLSSTVIDKLIGDQQLFKDLRKSSAIAFFISISRPKMSTYPYRALNKRHDLLNGQALPKYQDLWHILRDLLTELGRVYIVLDALDECEDSEHGQLMDLIAMLWRWTYTPLHLLITSQPRAAFTEAFETMSCVLLESEVTEHDIKHFIATELRDNHKLKTWAHRADGIVDRIVHKSNGMFRLAACLLVELSRCKRQNELDKTLEHLPNDLFGIYDRFMRQIRAEDLFYAVGALRWLSSSFETHDPTEVADTIAFDFSNPTHYTYDPSLREDHANAISGWLEGLVTVHETKWGKETLLLAHSSVQDYLMSLHFTDKFGHNLTTSHSHTFIARTCIGYLLHFANHPLNEDPLGWYAASYWCRHLLLSHDQASLLPEAMHLLKDGSKQYNALNSLRGAEPQPALHLCSEQGYIEGARHLLRNGAYINEQNKEDQTPLQIAVLHGDMGMTRLLIENGADINVQGGLYGSAIGAAARKGHTEIINLLFENGADVNAQAGHFGTPLQAASNRGHTEIVRLLLGNGADVNAQSGDFASALHAASSEGYMDIVSLLVEHRADVNAGHRKCGSALQASSYPGHLDIVHLLLVHNANVNAGGGKYGSALQAASYGGHLEIVRLLLERGADVNAGGGKYGSALQAATYGKYPDIDCLLLEHGADVNVQGKYGSTLQASSRWGYTDIVRLLLEHGADVDARGGEYGSSLQAAVIGGHTEIVCLLLEKGADINAHSGYLGTLENGANVDAQGRAVGSALELALERGHTDIVRLLEENGAVITTDIIGSESKS</sequence>
<dbReference type="InterPro" id="IPR007111">
    <property type="entry name" value="NACHT_NTPase"/>
</dbReference>
<feature type="repeat" description="ANK" evidence="3">
    <location>
        <begin position="883"/>
        <end position="915"/>
    </location>
</feature>
<dbReference type="InterPro" id="IPR059179">
    <property type="entry name" value="MLKL-like_MCAfunc"/>
</dbReference>
<dbReference type="PRINTS" id="PR01415">
    <property type="entry name" value="ANKYRIN"/>
</dbReference>
<dbReference type="Gene3D" id="1.25.40.20">
    <property type="entry name" value="Ankyrin repeat-containing domain"/>
    <property type="match status" value="4"/>
</dbReference>
<evidence type="ECO:0000256" key="1">
    <source>
        <dbReference type="ARBA" id="ARBA00022737"/>
    </source>
</evidence>
<evidence type="ECO:0000256" key="2">
    <source>
        <dbReference type="ARBA" id="ARBA00023043"/>
    </source>
</evidence>
<dbReference type="SMART" id="SM00248">
    <property type="entry name" value="ANK"/>
    <property type="match status" value="11"/>
</dbReference>
<feature type="repeat" description="ANK" evidence="3">
    <location>
        <begin position="1014"/>
        <end position="1046"/>
    </location>
</feature>
<dbReference type="PANTHER" id="PTHR24198:SF165">
    <property type="entry name" value="ANKYRIN REPEAT-CONTAINING PROTEIN-RELATED"/>
    <property type="match status" value="1"/>
</dbReference>
<dbReference type="SUPFAM" id="SSF52540">
    <property type="entry name" value="P-loop containing nucleoside triphosphate hydrolases"/>
    <property type="match status" value="1"/>
</dbReference>
<feature type="repeat" description="ANK" evidence="3">
    <location>
        <begin position="949"/>
        <end position="981"/>
    </location>
</feature>
<evidence type="ECO:0000313" key="6">
    <source>
        <dbReference type="EMBL" id="KAJ7206286.1"/>
    </source>
</evidence>
<dbReference type="PROSITE" id="PS50837">
    <property type="entry name" value="NACHT"/>
    <property type="match status" value="1"/>
</dbReference>
<proteinExistence type="predicted"/>
<dbReference type="AlphaFoldDB" id="A0AAD6V8R0"/>
<dbReference type="PROSITE" id="PS50297">
    <property type="entry name" value="ANK_REP_REGION"/>
    <property type="match status" value="7"/>
</dbReference>
<dbReference type="CDD" id="cd21037">
    <property type="entry name" value="MLKL_NTD"/>
    <property type="match status" value="1"/>
</dbReference>
<evidence type="ECO:0000256" key="3">
    <source>
        <dbReference type="PROSITE-ProRule" id="PRU00023"/>
    </source>
</evidence>
<feature type="region of interest" description="Disordered" evidence="4">
    <location>
        <begin position="11"/>
        <end position="30"/>
    </location>
</feature>
<dbReference type="Pfam" id="PF13637">
    <property type="entry name" value="Ank_4"/>
    <property type="match status" value="2"/>
</dbReference>
<feature type="domain" description="NACHT" evidence="5">
    <location>
        <begin position="343"/>
        <end position="476"/>
    </location>
</feature>
<feature type="repeat" description="ANK" evidence="3">
    <location>
        <begin position="784"/>
        <end position="816"/>
    </location>
</feature>
<feature type="repeat" description="ANK" evidence="3">
    <location>
        <begin position="820"/>
        <end position="849"/>
    </location>
</feature>
<dbReference type="InterPro" id="IPR036770">
    <property type="entry name" value="Ankyrin_rpt-contain_sf"/>
</dbReference>
<feature type="compositionally biased region" description="Low complexity" evidence="4">
    <location>
        <begin position="13"/>
        <end position="23"/>
    </location>
</feature>
<comment type="caution">
    <text evidence="6">The sequence shown here is derived from an EMBL/GenBank/DDBJ whole genome shotgun (WGS) entry which is preliminary data.</text>
</comment>
<keyword evidence="2 3" id="KW-0040">ANK repeat</keyword>
<dbReference type="SUPFAM" id="SSF48403">
    <property type="entry name" value="Ankyrin repeat"/>
    <property type="match status" value="1"/>
</dbReference>
<dbReference type="Gene3D" id="3.40.50.300">
    <property type="entry name" value="P-loop containing nucleotide triphosphate hydrolases"/>
    <property type="match status" value="1"/>
</dbReference>